<reference evidence="4 5" key="1">
    <citation type="submission" date="2020-04" db="EMBL/GenBank/DDBJ databases">
        <title>Draft Genome Sequence of Streptomyces morookaense DSM 40503, an 8-azaguanine-producing strain.</title>
        <authorList>
            <person name="Qi J."/>
            <person name="Gao J.-M."/>
        </authorList>
    </citation>
    <scope>NUCLEOTIDE SEQUENCE [LARGE SCALE GENOMIC DNA]</scope>
    <source>
        <strain evidence="4 5">DSM 40503</strain>
    </source>
</reference>
<dbReference type="Proteomes" id="UP000587462">
    <property type="component" value="Unassembled WGS sequence"/>
</dbReference>
<feature type="region of interest" description="Disordered" evidence="1">
    <location>
        <begin position="213"/>
        <end position="238"/>
    </location>
</feature>
<evidence type="ECO:0000313" key="4">
    <source>
        <dbReference type="EMBL" id="NVK80548.1"/>
    </source>
</evidence>
<organism evidence="4 5">
    <name type="scientific">Streptomyces morookaense</name>
    <name type="common">Streptoverticillium morookaense</name>
    <dbReference type="NCBI Taxonomy" id="1970"/>
    <lineage>
        <taxon>Bacteria</taxon>
        <taxon>Bacillati</taxon>
        <taxon>Actinomycetota</taxon>
        <taxon>Actinomycetes</taxon>
        <taxon>Kitasatosporales</taxon>
        <taxon>Streptomycetaceae</taxon>
        <taxon>Streptomyces</taxon>
    </lineage>
</organism>
<evidence type="ECO:0000259" key="3">
    <source>
        <dbReference type="Pfam" id="PF14021"/>
    </source>
</evidence>
<dbReference type="InterPro" id="IPR053024">
    <property type="entry name" value="Fungal_surface_NADase"/>
</dbReference>
<dbReference type="PANTHER" id="PTHR42059:SF1">
    <property type="entry name" value="TNT DOMAIN-CONTAINING PROTEIN"/>
    <property type="match status" value="1"/>
</dbReference>
<dbReference type="PANTHER" id="PTHR42059">
    <property type="entry name" value="TNT DOMAIN-CONTAINING PROTEIN"/>
    <property type="match status" value="1"/>
</dbReference>
<dbReference type="RefSeq" id="WP_171084543.1">
    <property type="nucleotide sequence ID" value="NZ_BNBU01000017.1"/>
</dbReference>
<proteinExistence type="predicted"/>
<protein>
    <submittedName>
        <fullName evidence="4">TNT domain-containing protein</fullName>
    </submittedName>
</protein>
<accession>A0A7Y7B7P7</accession>
<feature type="compositionally biased region" description="Polar residues" evidence="1">
    <location>
        <begin position="139"/>
        <end position="149"/>
    </location>
</feature>
<sequence>MKGTVRISVAVCAALLAGPALSGTAQAAPAAPAPAPECAVADHGDWSLGPDKLPVAAPVGLLVTGYDKLGGADSAKEFLDEWKDDNWDWRYPGNDGFAGTPHRVTVTYDARHEVYVDRFGAATGTFVSPDAESAPASYRQRSIPPSNLHTYRNDDGTYGAACNYHVYKLLPGASFTGLQGSIAAWFGQPGGGTQIKLDKPVRDLIAAKVLAEVTPGRKGKTPPHRRSPRADELVGRLG</sequence>
<feature type="chain" id="PRO_5031269042" evidence="2">
    <location>
        <begin position="28"/>
        <end position="238"/>
    </location>
</feature>
<keyword evidence="2" id="KW-0732">Signal</keyword>
<dbReference type="EMBL" id="JABBXF010000058">
    <property type="protein sequence ID" value="NVK80548.1"/>
    <property type="molecule type" value="Genomic_DNA"/>
</dbReference>
<dbReference type="Pfam" id="PF14021">
    <property type="entry name" value="TNT"/>
    <property type="match status" value="1"/>
</dbReference>
<feature type="compositionally biased region" description="Basic and acidic residues" evidence="1">
    <location>
        <begin position="228"/>
        <end position="238"/>
    </location>
</feature>
<evidence type="ECO:0000256" key="2">
    <source>
        <dbReference type="SAM" id="SignalP"/>
    </source>
</evidence>
<evidence type="ECO:0000313" key="5">
    <source>
        <dbReference type="Proteomes" id="UP000587462"/>
    </source>
</evidence>
<feature type="domain" description="TNT" evidence="3">
    <location>
        <begin position="115"/>
        <end position="213"/>
    </location>
</feature>
<evidence type="ECO:0000256" key="1">
    <source>
        <dbReference type="SAM" id="MobiDB-lite"/>
    </source>
</evidence>
<dbReference type="GO" id="GO:0050135">
    <property type="term" value="F:NADP+ nucleosidase activity"/>
    <property type="evidence" value="ECO:0007669"/>
    <property type="project" value="InterPro"/>
</dbReference>
<feature type="compositionally biased region" description="Basic residues" evidence="1">
    <location>
        <begin position="217"/>
        <end position="227"/>
    </location>
</feature>
<dbReference type="AlphaFoldDB" id="A0A7Y7B7P7"/>
<keyword evidence="5" id="KW-1185">Reference proteome</keyword>
<gene>
    <name evidence="4" type="ORF">HG542_23220</name>
</gene>
<name>A0A7Y7B7P7_STRMO</name>
<feature type="region of interest" description="Disordered" evidence="1">
    <location>
        <begin position="130"/>
        <end position="149"/>
    </location>
</feature>
<dbReference type="InterPro" id="IPR025331">
    <property type="entry name" value="TNT"/>
</dbReference>
<comment type="caution">
    <text evidence="4">The sequence shown here is derived from an EMBL/GenBank/DDBJ whole genome shotgun (WGS) entry which is preliminary data.</text>
</comment>
<feature type="signal peptide" evidence="2">
    <location>
        <begin position="1"/>
        <end position="27"/>
    </location>
</feature>